<organism evidence="1 2">
    <name type="scientific">Boletus reticuloceps</name>
    <dbReference type="NCBI Taxonomy" id="495285"/>
    <lineage>
        <taxon>Eukaryota</taxon>
        <taxon>Fungi</taxon>
        <taxon>Dikarya</taxon>
        <taxon>Basidiomycota</taxon>
        <taxon>Agaricomycotina</taxon>
        <taxon>Agaricomycetes</taxon>
        <taxon>Agaricomycetidae</taxon>
        <taxon>Boletales</taxon>
        <taxon>Boletineae</taxon>
        <taxon>Boletaceae</taxon>
        <taxon>Boletoideae</taxon>
        <taxon>Boletus</taxon>
    </lineage>
</organism>
<dbReference type="EMBL" id="JAGFBS010000021">
    <property type="protein sequence ID" value="KAG6373608.1"/>
    <property type="molecule type" value="Genomic_DNA"/>
</dbReference>
<evidence type="ECO:0000313" key="1">
    <source>
        <dbReference type="EMBL" id="KAG6373608.1"/>
    </source>
</evidence>
<evidence type="ECO:0000313" key="2">
    <source>
        <dbReference type="Proteomes" id="UP000683000"/>
    </source>
</evidence>
<sequence>MHARLCHHQGLVLNMDRAETMVQTIFQGVGRQYFEVDMTVTAECNLDLQDYLHLQFLPSVKDDPILAASCDHNCLLLLLKIMMWDEFEEEIWKDGEQRKAAWRIKQKHVPTELGGILKSLDEVVREHHSNVKKLLEEMPHTFTVVKVLLNGPGFSPKQSKYFLFLSSNNYSYLAFFVQMIRAMTQWEKLAAFIERLMKDATEQSQHSKMEAILAYQTFCWSLVYIPEAKRLGAWDNPILHCIWLMALHDDGSFMDATNLTLLLMKLKYFCRLVTLYKALACQESWDETEDAVDWVGRLHNLALKLGTPTTFNMVWELQQVASALAYSQVQDPNVFIDPAYIWISIGTEMLHLDHLRNEWPNMSKLHIVNDLGKTDRGYSFLEEAWFSNRQHEFFLSLVQNWKLGSFSRNSHWNWDETAIKEFLHQSDRMWANVIHMLFIGTQLSTHVAQFLQIQLRNADWPQNLIIQGKEAMFLGRYSKTTHVKGRDNCIPAFLAGPLRDLLLVLLGGGQRKTQAILAGVIYGEESRSLYRT</sequence>
<dbReference type="AlphaFoldDB" id="A0A8I3A842"/>
<comment type="caution">
    <text evidence="1">The sequence shown here is derived from an EMBL/GenBank/DDBJ whole genome shotgun (WGS) entry which is preliminary data.</text>
</comment>
<accession>A0A8I3A842</accession>
<reference evidence="1" key="1">
    <citation type="submission" date="2021-03" db="EMBL/GenBank/DDBJ databases">
        <title>Evolutionary innovations through gain and loss of genes in the ectomycorrhizal Boletales.</title>
        <authorList>
            <person name="Wu G."/>
            <person name="Miyauchi S."/>
            <person name="Morin E."/>
            <person name="Yang Z.-L."/>
            <person name="Xu J."/>
            <person name="Martin F.M."/>
        </authorList>
    </citation>
    <scope>NUCLEOTIDE SEQUENCE</scope>
    <source>
        <strain evidence="1">BR01</strain>
    </source>
</reference>
<dbReference type="Proteomes" id="UP000683000">
    <property type="component" value="Unassembled WGS sequence"/>
</dbReference>
<gene>
    <name evidence="1" type="ORF">JVT61DRAFT_6260</name>
</gene>
<dbReference type="OrthoDB" id="2674601at2759"/>
<keyword evidence="2" id="KW-1185">Reference proteome</keyword>
<protein>
    <submittedName>
        <fullName evidence="1">Uncharacterized protein</fullName>
    </submittedName>
</protein>
<name>A0A8I3A842_9AGAM</name>
<proteinExistence type="predicted"/>